<evidence type="ECO:0000313" key="3">
    <source>
        <dbReference type="EMBL" id="GAJ96448.1"/>
    </source>
</evidence>
<dbReference type="GeneID" id="86850548"/>
<dbReference type="EMBL" id="BAYX01000022">
    <property type="protein sequence ID" value="GAJ96448.1"/>
    <property type="molecule type" value="Genomic_DNA"/>
</dbReference>
<dbReference type="RefSeq" id="WP_007690329.1">
    <property type="nucleotide sequence ID" value="NZ_BAYX01000022.1"/>
</dbReference>
<dbReference type="InterPro" id="IPR003848">
    <property type="entry name" value="DUF218"/>
</dbReference>
<dbReference type="GO" id="GO:0043164">
    <property type="term" value="P:Gram-negative-bacterium-type cell wall biogenesis"/>
    <property type="evidence" value="ECO:0007669"/>
    <property type="project" value="TreeGrafter"/>
</dbReference>
<evidence type="ECO:0000259" key="2">
    <source>
        <dbReference type="Pfam" id="PF02698"/>
    </source>
</evidence>
<gene>
    <name evidence="3" type="ORF">RRH01S_22_00580</name>
</gene>
<keyword evidence="1" id="KW-0472">Membrane</keyword>
<comment type="caution">
    <text evidence="3">The sequence shown here is derived from an EMBL/GenBank/DDBJ whole genome shotgun (WGS) entry which is preliminary data.</text>
</comment>
<name>A0AA87UCK0_RHIRH</name>
<dbReference type="Pfam" id="PF02698">
    <property type="entry name" value="DUF218"/>
    <property type="match status" value="1"/>
</dbReference>
<organism evidence="3 4">
    <name type="scientific">Rhizobium rhizogenes NBRC 13257</name>
    <dbReference type="NCBI Taxonomy" id="1220581"/>
    <lineage>
        <taxon>Bacteria</taxon>
        <taxon>Pseudomonadati</taxon>
        <taxon>Pseudomonadota</taxon>
        <taxon>Alphaproteobacteria</taxon>
        <taxon>Hyphomicrobiales</taxon>
        <taxon>Rhizobiaceae</taxon>
        <taxon>Rhizobium/Agrobacterium group</taxon>
        <taxon>Rhizobium</taxon>
    </lineage>
</organism>
<dbReference type="InterPro" id="IPR014729">
    <property type="entry name" value="Rossmann-like_a/b/a_fold"/>
</dbReference>
<feature type="domain" description="DUF218" evidence="2">
    <location>
        <begin position="80"/>
        <end position="246"/>
    </location>
</feature>
<feature type="transmembrane region" description="Helical" evidence="1">
    <location>
        <begin position="7"/>
        <end position="30"/>
    </location>
</feature>
<dbReference type="InterPro" id="IPR051599">
    <property type="entry name" value="Cell_Envelope_Assoc"/>
</dbReference>
<accession>A0AA87UCK0</accession>
<dbReference type="GO" id="GO:0005886">
    <property type="term" value="C:plasma membrane"/>
    <property type="evidence" value="ECO:0007669"/>
    <property type="project" value="TreeGrafter"/>
</dbReference>
<keyword evidence="1" id="KW-1133">Transmembrane helix</keyword>
<dbReference type="Gene3D" id="3.40.50.620">
    <property type="entry name" value="HUPs"/>
    <property type="match status" value="1"/>
</dbReference>
<keyword evidence="1" id="KW-0812">Transmembrane</keyword>
<dbReference type="GO" id="GO:0000270">
    <property type="term" value="P:peptidoglycan metabolic process"/>
    <property type="evidence" value="ECO:0007669"/>
    <property type="project" value="TreeGrafter"/>
</dbReference>
<sequence>MFVFSKLVWIFGQPLSLAFLFGVLAFISVLVRRRGIALASSLLSILILFVALYTNAGAYVVQGLEERFPRVAADPADLKCMIVLGGATQNQVTTVRGGYELDSGGDRLIEALRLAQKYPQARIVVSGGDGSIGGDYEGDAVISERFFTALGIGKDRLVEDKTSRTTFENAVNTKELLAQNGLSGCLLITSGFHMPRSMGIFRKQGIDVVPWPVDYRSTGKETLGLDFTQPSLNAQLLSTGVREWIGLVGYYAVGRTSAFYPGP</sequence>
<dbReference type="PANTHER" id="PTHR30336:SF4">
    <property type="entry name" value="ENVELOPE BIOGENESIS FACTOR ELYC"/>
    <property type="match status" value="1"/>
</dbReference>
<dbReference type="PANTHER" id="PTHR30336">
    <property type="entry name" value="INNER MEMBRANE PROTEIN, PROBABLE PERMEASE"/>
    <property type="match status" value="1"/>
</dbReference>
<reference evidence="3 4" key="1">
    <citation type="submission" date="2014-05" db="EMBL/GenBank/DDBJ databases">
        <title>Whole genome shotgun sequence of Rhizobium rhizogenes NBRC 13257.</title>
        <authorList>
            <person name="Katano-Makiyama Y."/>
            <person name="Hosoyama A."/>
            <person name="Hashimoto M."/>
            <person name="Hosoyama Y."/>
            <person name="Noguchi M."/>
            <person name="Tsuchikane K."/>
            <person name="Kimura A."/>
            <person name="Ohji S."/>
            <person name="Ichikawa N."/>
            <person name="Yamazoe A."/>
            <person name="Fujita N."/>
        </authorList>
    </citation>
    <scope>NUCLEOTIDE SEQUENCE [LARGE SCALE GENOMIC DNA]</scope>
    <source>
        <strain evidence="3 4">NBRC 13257</strain>
    </source>
</reference>
<dbReference type="Proteomes" id="UP000026941">
    <property type="component" value="Unassembled WGS sequence"/>
</dbReference>
<feature type="transmembrane region" description="Helical" evidence="1">
    <location>
        <begin position="36"/>
        <end position="61"/>
    </location>
</feature>
<evidence type="ECO:0000256" key="1">
    <source>
        <dbReference type="SAM" id="Phobius"/>
    </source>
</evidence>
<evidence type="ECO:0000313" key="4">
    <source>
        <dbReference type="Proteomes" id="UP000026941"/>
    </source>
</evidence>
<dbReference type="CDD" id="cd06259">
    <property type="entry name" value="YdcF-like"/>
    <property type="match status" value="1"/>
</dbReference>
<dbReference type="AlphaFoldDB" id="A0AA87UCK0"/>
<protein>
    <recommendedName>
        <fullName evidence="2">DUF218 domain-containing protein</fullName>
    </recommendedName>
</protein>
<proteinExistence type="predicted"/>